<organism evidence="8 9">
    <name type="scientific">Halomonas saccharevitans</name>
    <dbReference type="NCBI Taxonomy" id="416872"/>
    <lineage>
        <taxon>Bacteria</taxon>
        <taxon>Pseudomonadati</taxon>
        <taxon>Pseudomonadota</taxon>
        <taxon>Gammaproteobacteria</taxon>
        <taxon>Oceanospirillales</taxon>
        <taxon>Halomonadaceae</taxon>
        <taxon>Halomonas</taxon>
    </lineage>
</organism>
<proteinExistence type="inferred from homology"/>
<evidence type="ECO:0000256" key="4">
    <source>
        <dbReference type="ARBA" id="ARBA00022692"/>
    </source>
</evidence>
<evidence type="ECO:0000256" key="6">
    <source>
        <dbReference type="ARBA" id="ARBA00023136"/>
    </source>
</evidence>
<evidence type="ECO:0000313" key="9">
    <source>
        <dbReference type="Proteomes" id="UP000199594"/>
    </source>
</evidence>
<dbReference type="PANTHER" id="PTHR42775:SF1">
    <property type="entry name" value="PERMEASE RV2963-RELATED"/>
    <property type="match status" value="1"/>
</dbReference>
<evidence type="ECO:0000256" key="1">
    <source>
        <dbReference type="ARBA" id="ARBA00004651"/>
    </source>
</evidence>
<name>A0A1I7AEM5_9GAMM</name>
<reference evidence="8 9" key="1">
    <citation type="submission" date="2016-10" db="EMBL/GenBank/DDBJ databases">
        <authorList>
            <person name="de Groot N.N."/>
        </authorList>
    </citation>
    <scope>NUCLEOTIDE SEQUENCE [LARGE SCALE GENOMIC DNA]</scope>
    <source>
        <strain evidence="8 9">CGMCC 1.6493</strain>
    </source>
</reference>
<evidence type="ECO:0000256" key="2">
    <source>
        <dbReference type="ARBA" id="ARBA00006386"/>
    </source>
</evidence>
<dbReference type="RefSeq" id="WP_245781511.1">
    <property type="nucleotide sequence ID" value="NZ_FPAQ01000017.1"/>
</dbReference>
<keyword evidence="3" id="KW-1003">Cell membrane</keyword>
<protein>
    <submittedName>
        <fullName evidence="8">Predicted permease</fullName>
    </submittedName>
</protein>
<feature type="transmembrane region" description="Helical" evidence="7">
    <location>
        <begin position="58"/>
        <end position="83"/>
    </location>
</feature>
<keyword evidence="5 7" id="KW-1133">Transmembrane helix</keyword>
<evidence type="ECO:0000256" key="3">
    <source>
        <dbReference type="ARBA" id="ARBA00022475"/>
    </source>
</evidence>
<keyword evidence="6 7" id="KW-0472">Membrane</keyword>
<dbReference type="InterPro" id="IPR053166">
    <property type="entry name" value="UPF0718_permease"/>
</dbReference>
<comment type="subcellular location">
    <subcellularLocation>
        <location evidence="1">Cell membrane</location>
        <topology evidence="1">Multi-pass membrane protein</topology>
    </subcellularLocation>
</comment>
<dbReference type="Pfam" id="PF03773">
    <property type="entry name" value="ArsP_1"/>
    <property type="match status" value="1"/>
</dbReference>
<evidence type="ECO:0000256" key="7">
    <source>
        <dbReference type="SAM" id="Phobius"/>
    </source>
</evidence>
<dbReference type="EMBL" id="FPAQ01000017">
    <property type="protein sequence ID" value="SFT73409.1"/>
    <property type="molecule type" value="Genomic_DNA"/>
</dbReference>
<feature type="transmembrane region" description="Helical" evidence="7">
    <location>
        <begin position="95"/>
        <end position="118"/>
    </location>
</feature>
<feature type="transmembrane region" description="Helical" evidence="7">
    <location>
        <begin position="12"/>
        <end position="37"/>
    </location>
</feature>
<dbReference type="Proteomes" id="UP000199594">
    <property type="component" value="Unassembled WGS sequence"/>
</dbReference>
<dbReference type="InterPro" id="IPR005524">
    <property type="entry name" value="DUF318"/>
</dbReference>
<dbReference type="GO" id="GO:0005886">
    <property type="term" value="C:plasma membrane"/>
    <property type="evidence" value="ECO:0007669"/>
    <property type="project" value="UniProtKB-SubCell"/>
</dbReference>
<evidence type="ECO:0000313" key="8">
    <source>
        <dbReference type="EMBL" id="SFT73409.1"/>
    </source>
</evidence>
<gene>
    <name evidence="8" type="ORF">SAMN04487956_11725</name>
</gene>
<accession>A0A1I7AEM5</accession>
<dbReference type="PANTHER" id="PTHR42775">
    <property type="entry name" value="PERMEASE RV2963-RELATED"/>
    <property type="match status" value="1"/>
</dbReference>
<dbReference type="AlphaFoldDB" id="A0A1I7AEM5"/>
<comment type="similarity">
    <text evidence="2">Belongs to the UPF0718 family.</text>
</comment>
<keyword evidence="4 7" id="KW-0812">Transmembrane</keyword>
<evidence type="ECO:0000256" key="5">
    <source>
        <dbReference type="ARBA" id="ARBA00022989"/>
    </source>
</evidence>
<sequence>MTAHFLSLWNEAALTSLGFFWMALWAFALGYLISSLIQVLVTRQRMQRAMGTDGPRSMLLASFFGFISSSCSFAALATTRALFQKGAGLAPSLAFMLASTNLVVELGFVIAIFPVGYWRRRCSADARVTEDGVGSMLGVAR</sequence>